<organism evidence="1 2">
    <name type="scientific">Arthrobacter gyeryongensis</name>
    <dbReference type="NCBI Taxonomy" id="1650592"/>
    <lineage>
        <taxon>Bacteria</taxon>
        <taxon>Bacillati</taxon>
        <taxon>Actinomycetota</taxon>
        <taxon>Actinomycetes</taxon>
        <taxon>Micrococcales</taxon>
        <taxon>Micrococcaceae</taxon>
        <taxon>Arthrobacter</taxon>
    </lineage>
</organism>
<reference evidence="2" key="1">
    <citation type="journal article" date="2019" name="Int. J. Syst. Evol. Microbiol.">
        <title>The Global Catalogue of Microorganisms (GCM) 10K type strain sequencing project: providing services to taxonomists for standard genome sequencing and annotation.</title>
        <authorList>
            <consortium name="The Broad Institute Genomics Platform"/>
            <consortium name="The Broad Institute Genome Sequencing Center for Infectious Disease"/>
            <person name="Wu L."/>
            <person name="Ma J."/>
        </authorList>
    </citation>
    <scope>NUCLEOTIDE SEQUENCE [LARGE SCALE GENOMIC DNA]</scope>
    <source>
        <strain evidence="2">JCM 18514</strain>
    </source>
</reference>
<dbReference type="PIRSF" id="PIRSF010256">
    <property type="entry name" value="CoxE_vWa"/>
    <property type="match status" value="1"/>
</dbReference>
<dbReference type="CDD" id="cd00198">
    <property type="entry name" value="vWFA"/>
    <property type="match status" value="1"/>
</dbReference>
<dbReference type="Pfam" id="PF05762">
    <property type="entry name" value="VWA_CoxE"/>
    <property type="match status" value="1"/>
</dbReference>
<dbReference type="InterPro" id="IPR008912">
    <property type="entry name" value="Uncharacterised_CoxE"/>
</dbReference>
<dbReference type="InterPro" id="IPR036465">
    <property type="entry name" value="vWFA_dom_sf"/>
</dbReference>
<dbReference type="Proteomes" id="UP001500200">
    <property type="component" value="Unassembled WGS sequence"/>
</dbReference>
<protein>
    <submittedName>
        <fullName evidence="1">VWA domain-containing protein</fullName>
    </submittedName>
</protein>
<dbReference type="EMBL" id="BAABKK010000026">
    <property type="protein sequence ID" value="GAA5198730.1"/>
    <property type="molecule type" value="Genomic_DNA"/>
</dbReference>
<accession>A0ABP9SP95</accession>
<comment type="caution">
    <text evidence="1">The sequence shown here is derived from an EMBL/GenBank/DDBJ whole genome shotgun (WGS) entry which is preliminary data.</text>
</comment>
<dbReference type="SUPFAM" id="SSF53300">
    <property type="entry name" value="vWA-like"/>
    <property type="match status" value="1"/>
</dbReference>
<dbReference type="PANTHER" id="PTHR39338:SF6">
    <property type="entry name" value="BLL5662 PROTEIN"/>
    <property type="match status" value="1"/>
</dbReference>
<proteinExistence type="predicted"/>
<dbReference type="RefSeq" id="WP_345451450.1">
    <property type="nucleotide sequence ID" value="NZ_BAABKK010000026.1"/>
</dbReference>
<sequence>MPTAEQSGPARQSTGQNTGHSAEEILLAFAAAVRAAGVKVTADRSLSFVDAVGRLALDRRSDVFWAGRATLCASPEDLPAYQRTFEAWFAVEHSTAQRLENSATSVSAAALDNDDGGTEAGREQLRALASRRELLRHRDVAVLDDAERALLHRMFEELPVRLPTRQTRRKHFDRHGDVDRVRTLRDQLRRGGEPGPLRRARAPRKTRRMVWLIDVSGSMAPYADSMLRLAHRVVEAAPRQVEVFTLGTRLTRVTGALRVPDPDNALALAGRTVPDWSGGTRLGEVLRAFNDRWGQRVMVRGAVVVIASDGWERGDPALLGRQAERLHHLARRIIWSNPHRGKAGYEPLQRGIRAVLPHVDFFIGGHSMQSFEELLDVVANA</sequence>
<dbReference type="PANTHER" id="PTHR39338">
    <property type="entry name" value="BLL5662 PROTEIN-RELATED"/>
    <property type="match status" value="1"/>
</dbReference>
<dbReference type="InterPro" id="IPR011195">
    <property type="entry name" value="UCP010256"/>
</dbReference>
<name>A0ABP9SP95_9MICC</name>
<gene>
    <name evidence="1" type="ORF">GCM10023346_36680</name>
</gene>
<evidence type="ECO:0000313" key="1">
    <source>
        <dbReference type="EMBL" id="GAA5198730.1"/>
    </source>
</evidence>
<evidence type="ECO:0000313" key="2">
    <source>
        <dbReference type="Proteomes" id="UP001500200"/>
    </source>
</evidence>
<keyword evidence="2" id="KW-1185">Reference proteome</keyword>